<sequence>MTTTSNAGGDQATTPVWQIGALWLMVTLPAAWGFIETVLKSVVLFTG</sequence>
<evidence type="ECO:0000313" key="3">
    <source>
        <dbReference type="Proteomes" id="UP000285310"/>
    </source>
</evidence>
<dbReference type="RefSeq" id="WP_184999838.1">
    <property type="nucleotide sequence ID" value="NZ_AYKG01000030.1"/>
</dbReference>
<name>A0A423PN96_9GAMM</name>
<dbReference type="Proteomes" id="UP000285310">
    <property type="component" value="Unassembled WGS sequence"/>
</dbReference>
<comment type="caution">
    <text evidence="2">The sequence shown here is derived from an EMBL/GenBank/DDBJ whole genome shotgun (WGS) entry which is preliminary data.</text>
</comment>
<evidence type="ECO:0000256" key="1">
    <source>
        <dbReference type="SAM" id="Phobius"/>
    </source>
</evidence>
<evidence type="ECO:0008006" key="4">
    <source>
        <dbReference type="Google" id="ProtNLM"/>
    </source>
</evidence>
<evidence type="ECO:0000313" key="2">
    <source>
        <dbReference type="EMBL" id="ROO27095.1"/>
    </source>
</evidence>
<reference evidence="2 3" key="1">
    <citation type="submission" date="2013-10" db="EMBL/GenBank/DDBJ databases">
        <title>Salinisphaera japonica YTM-1 Genome Sequencing.</title>
        <authorList>
            <person name="Lai Q."/>
            <person name="Li C."/>
            <person name="Shao Z."/>
        </authorList>
    </citation>
    <scope>NUCLEOTIDE SEQUENCE [LARGE SCALE GENOMIC DNA]</scope>
    <source>
        <strain evidence="2 3">YTM-1</strain>
    </source>
</reference>
<organism evidence="2 3">
    <name type="scientific">Salinisphaera japonica YTM-1</name>
    <dbReference type="NCBI Taxonomy" id="1209778"/>
    <lineage>
        <taxon>Bacteria</taxon>
        <taxon>Pseudomonadati</taxon>
        <taxon>Pseudomonadota</taxon>
        <taxon>Gammaproteobacteria</taxon>
        <taxon>Salinisphaerales</taxon>
        <taxon>Salinisphaeraceae</taxon>
        <taxon>Salinisphaera</taxon>
    </lineage>
</organism>
<protein>
    <recommendedName>
        <fullName evidence="4">Oxalate:formate antiporter</fullName>
    </recommendedName>
</protein>
<dbReference type="EMBL" id="AYKG01000030">
    <property type="protein sequence ID" value="ROO27095.1"/>
    <property type="molecule type" value="Genomic_DNA"/>
</dbReference>
<keyword evidence="1" id="KW-0472">Membrane</keyword>
<keyword evidence="3" id="KW-1185">Reference proteome</keyword>
<gene>
    <name evidence="2" type="ORF">SAJA_09990</name>
</gene>
<keyword evidence="1" id="KW-0812">Transmembrane</keyword>
<dbReference type="InParanoid" id="A0A423PN96"/>
<dbReference type="AlphaFoldDB" id="A0A423PN96"/>
<accession>A0A423PN96</accession>
<feature type="transmembrane region" description="Helical" evidence="1">
    <location>
        <begin position="16"/>
        <end position="35"/>
    </location>
</feature>
<proteinExistence type="predicted"/>
<keyword evidence="1" id="KW-1133">Transmembrane helix</keyword>